<keyword evidence="2" id="KW-1185">Reference proteome</keyword>
<proteinExistence type="predicted"/>
<comment type="caution">
    <text evidence="1">The sequence shown here is derived from an EMBL/GenBank/DDBJ whole genome shotgun (WGS) entry which is preliminary data.</text>
</comment>
<dbReference type="AlphaFoldDB" id="A0AAD6HDP3"/>
<protein>
    <submittedName>
        <fullName evidence="1">Uncharacterized protein</fullName>
    </submittedName>
</protein>
<accession>A0AAD6HDP3</accession>
<sequence length="86" mass="9556">MVATAPPAKAAYCTPRSISTARSNLRCFGSVKAPTNGIGQRRTITYLCLNPCERLLEKPNLYRDEMVILLWALAEHSHRLDGLGKQ</sequence>
<dbReference type="EMBL" id="JAQJAN010000019">
    <property type="protein sequence ID" value="KAJ5709379.1"/>
    <property type="molecule type" value="Genomic_DNA"/>
</dbReference>
<gene>
    <name evidence="1" type="ORF">N7493_010713</name>
</gene>
<dbReference type="Proteomes" id="UP001215712">
    <property type="component" value="Unassembled WGS sequence"/>
</dbReference>
<organism evidence="1 2">
    <name type="scientific">Penicillium malachiteum</name>
    <dbReference type="NCBI Taxonomy" id="1324776"/>
    <lineage>
        <taxon>Eukaryota</taxon>
        <taxon>Fungi</taxon>
        <taxon>Dikarya</taxon>
        <taxon>Ascomycota</taxon>
        <taxon>Pezizomycotina</taxon>
        <taxon>Eurotiomycetes</taxon>
        <taxon>Eurotiomycetidae</taxon>
        <taxon>Eurotiales</taxon>
        <taxon>Aspergillaceae</taxon>
        <taxon>Penicillium</taxon>
    </lineage>
</organism>
<reference evidence="1" key="2">
    <citation type="submission" date="2023-01" db="EMBL/GenBank/DDBJ databases">
        <authorList>
            <person name="Petersen C."/>
        </authorList>
    </citation>
    <scope>NUCLEOTIDE SEQUENCE</scope>
    <source>
        <strain evidence="1">IBT 17514</strain>
    </source>
</reference>
<reference evidence="1" key="1">
    <citation type="journal article" date="2023" name="IMA Fungus">
        <title>Comparative genomic study of the Penicillium genus elucidates a diverse pangenome and 15 lateral gene transfer events.</title>
        <authorList>
            <person name="Petersen C."/>
            <person name="Sorensen T."/>
            <person name="Nielsen M.R."/>
            <person name="Sondergaard T.E."/>
            <person name="Sorensen J.L."/>
            <person name="Fitzpatrick D.A."/>
            <person name="Frisvad J.C."/>
            <person name="Nielsen K.L."/>
        </authorList>
    </citation>
    <scope>NUCLEOTIDE SEQUENCE</scope>
    <source>
        <strain evidence="1">IBT 17514</strain>
    </source>
</reference>
<evidence type="ECO:0000313" key="1">
    <source>
        <dbReference type="EMBL" id="KAJ5709379.1"/>
    </source>
</evidence>
<name>A0AAD6HDP3_9EURO</name>
<evidence type="ECO:0000313" key="2">
    <source>
        <dbReference type="Proteomes" id="UP001215712"/>
    </source>
</evidence>